<name>A0ABC8UX01_9AQUA</name>
<organism evidence="6 7">
    <name type="scientific">Ilex paraguariensis</name>
    <name type="common">yerba mate</name>
    <dbReference type="NCBI Taxonomy" id="185542"/>
    <lineage>
        <taxon>Eukaryota</taxon>
        <taxon>Viridiplantae</taxon>
        <taxon>Streptophyta</taxon>
        <taxon>Embryophyta</taxon>
        <taxon>Tracheophyta</taxon>
        <taxon>Spermatophyta</taxon>
        <taxon>Magnoliopsida</taxon>
        <taxon>eudicotyledons</taxon>
        <taxon>Gunneridae</taxon>
        <taxon>Pentapetalae</taxon>
        <taxon>asterids</taxon>
        <taxon>campanulids</taxon>
        <taxon>Aquifoliales</taxon>
        <taxon>Aquifoliaceae</taxon>
        <taxon>Ilex</taxon>
    </lineage>
</organism>
<evidence type="ECO:0000256" key="3">
    <source>
        <dbReference type="ARBA" id="ARBA00022679"/>
    </source>
</evidence>
<keyword evidence="7" id="KW-1185">Reference proteome</keyword>
<keyword evidence="2" id="KW-0328">Glycosyltransferase</keyword>
<evidence type="ECO:0000259" key="5">
    <source>
        <dbReference type="Pfam" id="PF04577"/>
    </source>
</evidence>
<keyword evidence="3" id="KW-0808">Transferase</keyword>
<accession>A0ABC8UX01</accession>
<evidence type="ECO:0000256" key="1">
    <source>
        <dbReference type="ARBA" id="ARBA00004323"/>
    </source>
</evidence>
<dbReference type="EMBL" id="CAUOFW020009390">
    <property type="protein sequence ID" value="CAK9185606.1"/>
    <property type="molecule type" value="Genomic_DNA"/>
</dbReference>
<dbReference type="AlphaFoldDB" id="A0ABC8UX01"/>
<reference evidence="6 7" key="1">
    <citation type="submission" date="2024-02" db="EMBL/GenBank/DDBJ databases">
        <authorList>
            <person name="Vignale AGUSTIN F."/>
            <person name="Sosa J E."/>
            <person name="Modenutti C."/>
        </authorList>
    </citation>
    <scope>NUCLEOTIDE SEQUENCE [LARGE SCALE GENOMIC DNA]</scope>
</reference>
<feature type="domain" description="Glycosyltransferase 61 catalytic" evidence="5">
    <location>
        <begin position="256"/>
        <end position="345"/>
    </location>
</feature>
<dbReference type="PANTHER" id="PTHR20961:SF5">
    <property type="entry name" value="GLYCOSYLTRANSFERASE-RELATED"/>
    <property type="match status" value="1"/>
</dbReference>
<dbReference type="InterPro" id="IPR049625">
    <property type="entry name" value="Glyco_transf_61_cat"/>
</dbReference>
<comment type="subcellular location">
    <subcellularLocation>
        <location evidence="1">Golgi apparatus membrane</location>
        <topology evidence="1">Single-pass type II membrane protein</topology>
    </subcellularLocation>
</comment>
<dbReference type="Proteomes" id="UP001642360">
    <property type="component" value="Unassembled WGS sequence"/>
</dbReference>
<protein>
    <recommendedName>
        <fullName evidence="5">Glycosyltransferase 61 catalytic domain-containing protein</fullName>
    </recommendedName>
</protein>
<keyword evidence="4" id="KW-0325">Glycoprotein</keyword>
<evidence type="ECO:0000313" key="7">
    <source>
        <dbReference type="Proteomes" id="UP001642360"/>
    </source>
</evidence>
<dbReference type="GO" id="GO:0016763">
    <property type="term" value="F:pentosyltransferase activity"/>
    <property type="evidence" value="ECO:0007669"/>
    <property type="project" value="UniProtKB-ARBA"/>
</dbReference>
<evidence type="ECO:0000313" key="6">
    <source>
        <dbReference type="EMBL" id="CAK9185606.1"/>
    </source>
</evidence>
<dbReference type="PANTHER" id="PTHR20961">
    <property type="entry name" value="GLYCOSYLTRANSFERASE"/>
    <property type="match status" value="1"/>
</dbReference>
<comment type="caution">
    <text evidence="6">The sequence shown here is derived from an EMBL/GenBank/DDBJ whole genome shotgun (WGS) entry which is preliminary data.</text>
</comment>
<gene>
    <name evidence="6" type="ORF">ILEXP_LOCUS56025</name>
</gene>
<dbReference type="Pfam" id="PF04577">
    <property type="entry name" value="Glyco_transf_61"/>
    <property type="match status" value="1"/>
</dbReference>
<sequence length="439" mass="50275">MHLFISLRSAVNYRVSIGVGLRMLLTTEKISNPMQLFGLMFAFFLSLCLSDSKNQSIEPICNISAPRSDLCQMTGDIRIHGNSSTIFIASTQQDNFGGNYSWSWTIKPYARKGDKTAMAKVRKFTVKVGKVSQEILNCTRNRNVPAIVFSTAGYMGNHFHDFTDVLIPLFLTSREFNGEVQFLITNKKSWWIRKYETVLKKLSRYEIIDIDKEEGVLCFPSMIVGLKTHKELSIDPSKSPYSMKDFKRFLRSSYSLKRETAIKLRDGEGKKPRLLIISRRRTRSFMNKGEIASLARSLGYDVVVKEAYSNLSQFSELVNSCDVMMGVHGAGLTNMVFLPENAVLIQVVPLGRMAWLAKTDFGEPAKDMNLRYLEYEIREGESSLIHQYPLDHQVLRDPYSISKKGWDAFRAIYMDKQDVKIDISRFRKTLLEALKLLHM</sequence>
<evidence type="ECO:0000256" key="4">
    <source>
        <dbReference type="ARBA" id="ARBA00023180"/>
    </source>
</evidence>
<dbReference type="GO" id="GO:0000139">
    <property type="term" value="C:Golgi membrane"/>
    <property type="evidence" value="ECO:0007669"/>
    <property type="project" value="UniProtKB-SubCell"/>
</dbReference>
<proteinExistence type="predicted"/>
<dbReference type="InterPro" id="IPR007657">
    <property type="entry name" value="Glycosyltransferase_61"/>
</dbReference>
<evidence type="ECO:0000256" key="2">
    <source>
        <dbReference type="ARBA" id="ARBA00022676"/>
    </source>
</evidence>